<reference evidence="2" key="1">
    <citation type="submission" date="2021-01" db="EMBL/GenBank/DDBJ databases">
        <authorList>
            <consortium name="Aspergillus chevalieri M1 genome sequencing consortium"/>
            <person name="Kazuki M."/>
            <person name="Futagami T."/>
        </authorList>
    </citation>
    <scope>NUCLEOTIDE SEQUENCE</scope>
    <source>
        <strain evidence="2">M1</strain>
    </source>
</reference>
<dbReference type="Proteomes" id="UP000637239">
    <property type="component" value="Chromosome 3"/>
</dbReference>
<keyword evidence="3" id="KW-1185">Reference proteome</keyword>
<evidence type="ECO:0000256" key="1">
    <source>
        <dbReference type="SAM" id="MobiDB-lite"/>
    </source>
</evidence>
<protein>
    <submittedName>
        <fullName evidence="2">Uncharacterized protein</fullName>
    </submittedName>
</protein>
<dbReference type="KEGG" id="ache:ACHE_30787A"/>
<evidence type="ECO:0000313" key="3">
    <source>
        <dbReference type="Proteomes" id="UP000637239"/>
    </source>
</evidence>
<feature type="region of interest" description="Disordered" evidence="1">
    <location>
        <begin position="1"/>
        <end position="31"/>
    </location>
</feature>
<accession>A0A7R7VLC9</accession>
<proteinExistence type="predicted"/>
<gene>
    <name evidence="2" type="ORF">ACHE_30787A</name>
</gene>
<organism evidence="2 3">
    <name type="scientific">Aspergillus chevalieri</name>
    <name type="common">Eurotium chevalieri</name>
    <dbReference type="NCBI Taxonomy" id="182096"/>
    <lineage>
        <taxon>Eukaryota</taxon>
        <taxon>Fungi</taxon>
        <taxon>Dikarya</taxon>
        <taxon>Ascomycota</taxon>
        <taxon>Pezizomycotina</taxon>
        <taxon>Eurotiomycetes</taxon>
        <taxon>Eurotiomycetidae</taxon>
        <taxon>Eurotiales</taxon>
        <taxon>Aspergillaceae</taxon>
        <taxon>Aspergillus</taxon>
        <taxon>Aspergillus subgen. Aspergillus</taxon>
    </lineage>
</organism>
<reference evidence="2" key="2">
    <citation type="submission" date="2021-02" db="EMBL/GenBank/DDBJ databases">
        <title>Aspergillus chevalieri M1 genome sequence.</title>
        <authorList>
            <person name="Kadooka C."/>
            <person name="Mori K."/>
            <person name="Futagami T."/>
        </authorList>
    </citation>
    <scope>NUCLEOTIDE SEQUENCE</scope>
    <source>
        <strain evidence="2">M1</strain>
    </source>
</reference>
<dbReference type="AlphaFoldDB" id="A0A7R7VLC9"/>
<evidence type="ECO:0000313" key="2">
    <source>
        <dbReference type="EMBL" id="BCR86800.1"/>
    </source>
</evidence>
<feature type="compositionally biased region" description="Basic and acidic residues" evidence="1">
    <location>
        <begin position="17"/>
        <end position="31"/>
    </location>
</feature>
<dbReference type="RefSeq" id="XP_043135322.1">
    <property type="nucleotide sequence ID" value="XM_043277444.1"/>
</dbReference>
<sequence>METDETEQLHRLNATGDKQKAEQERQKADIKKRIDQATRRYDQVQAKQSPTTLSEYLRHVQEKLVPLLSVKFDLTDSASEYANMQGKYYPLKIRHLKHFPKTHNRIFGQFVQTISDKPLFPSQLGVRGIERDLFPTRKNEQDFLLYVRSAIEKSAQRVVKA</sequence>
<name>A0A7R7VLC9_ASPCH</name>
<dbReference type="GeneID" id="66981159"/>
<dbReference type="EMBL" id="AP024418">
    <property type="protein sequence ID" value="BCR86800.1"/>
    <property type="molecule type" value="Genomic_DNA"/>
</dbReference>